<dbReference type="EMBL" id="JACJIR010000002">
    <property type="protein sequence ID" value="MBA9082692.1"/>
    <property type="molecule type" value="Genomic_DNA"/>
</dbReference>
<keyword evidence="2" id="KW-1185">Reference proteome</keyword>
<accession>A0ABR6E2B3</accession>
<gene>
    <name evidence="1" type="ORF">GGR10_000533</name>
</gene>
<proteinExistence type="predicted"/>
<protein>
    <submittedName>
        <fullName evidence="1">Uncharacterized protein</fullName>
    </submittedName>
</protein>
<sequence>MSVWCAGREVCAGLIKGRGLRCGVGGQVVGALWVSVCGRGRIWGMGVEKVWALCRWG</sequence>
<reference evidence="1 2" key="1">
    <citation type="submission" date="2020-08" db="EMBL/GenBank/DDBJ databases">
        <title>Genomic Encyclopedia of Type Strains, Phase IV (KMG-IV): sequencing the most valuable type-strain genomes for metagenomic binning, comparative biology and taxonomic classification.</title>
        <authorList>
            <person name="Goeker M."/>
        </authorList>
    </citation>
    <scope>NUCLEOTIDE SEQUENCE [LARGE SCALE GENOMIC DNA]</scope>
    <source>
        <strain evidence="1 2">DSM 21431</strain>
    </source>
</reference>
<evidence type="ECO:0000313" key="2">
    <source>
        <dbReference type="Proteomes" id="UP000548119"/>
    </source>
</evidence>
<name>A0ABR6E2B3_9HYPH</name>
<dbReference type="RefSeq" id="WP_182479775.1">
    <property type="nucleotide sequence ID" value="NZ_CAWPNC010000002.1"/>
</dbReference>
<evidence type="ECO:0000313" key="1">
    <source>
        <dbReference type="EMBL" id="MBA9082692.1"/>
    </source>
</evidence>
<comment type="caution">
    <text evidence="1">The sequence shown here is derived from an EMBL/GenBank/DDBJ whole genome shotgun (WGS) entry which is preliminary data.</text>
</comment>
<organism evidence="1 2">
    <name type="scientific">Bartonella chomelii</name>
    <dbReference type="NCBI Taxonomy" id="236402"/>
    <lineage>
        <taxon>Bacteria</taxon>
        <taxon>Pseudomonadati</taxon>
        <taxon>Pseudomonadota</taxon>
        <taxon>Alphaproteobacteria</taxon>
        <taxon>Hyphomicrobiales</taxon>
        <taxon>Bartonellaceae</taxon>
        <taxon>Bartonella</taxon>
    </lineage>
</organism>
<dbReference type="Proteomes" id="UP000548119">
    <property type="component" value="Unassembled WGS sequence"/>
</dbReference>